<proteinExistence type="predicted"/>
<name>A0AAJ5X6T8_9SPHN</name>
<protein>
    <submittedName>
        <fullName evidence="3">DsbA family oxidoreductase</fullName>
    </submittedName>
</protein>
<dbReference type="Proteomes" id="UP001218362">
    <property type="component" value="Chromosome"/>
</dbReference>
<dbReference type="GO" id="GO:0016491">
    <property type="term" value="F:oxidoreductase activity"/>
    <property type="evidence" value="ECO:0007669"/>
    <property type="project" value="InterPro"/>
</dbReference>
<evidence type="ECO:0000313" key="4">
    <source>
        <dbReference type="Proteomes" id="UP001218362"/>
    </source>
</evidence>
<evidence type="ECO:0000259" key="2">
    <source>
        <dbReference type="Pfam" id="PF01323"/>
    </source>
</evidence>
<dbReference type="Gene3D" id="3.40.30.10">
    <property type="entry name" value="Glutaredoxin"/>
    <property type="match status" value="1"/>
</dbReference>
<keyword evidence="1" id="KW-0175">Coiled coil</keyword>
<evidence type="ECO:0000313" key="3">
    <source>
        <dbReference type="EMBL" id="WEK47503.1"/>
    </source>
</evidence>
<dbReference type="AlphaFoldDB" id="A0AAJ5X6T8"/>
<feature type="coiled-coil region" evidence="1">
    <location>
        <begin position="66"/>
        <end position="93"/>
    </location>
</feature>
<feature type="domain" description="DSBA-like thioredoxin" evidence="2">
    <location>
        <begin position="14"/>
        <end position="223"/>
    </location>
</feature>
<dbReference type="Pfam" id="PF01323">
    <property type="entry name" value="DSBA"/>
    <property type="match status" value="1"/>
</dbReference>
<dbReference type="PANTHER" id="PTHR13887:SF41">
    <property type="entry name" value="THIOREDOXIN SUPERFAMILY PROTEIN"/>
    <property type="match status" value="1"/>
</dbReference>
<organism evidence="3 4">
    <name type="scientific">Candidatus Andeanibacterium colombiense</name>
    <dbReference type="NCBI Taxonomy" id="3121345"/>
    <lineage>
        <taxon>Bacteria</taxon>
        <taxon>Pseudomonadati</taxon>
        <taxon>Pseudomonadota</taxon>
        <taxon>Alphaproteobacteria</taxon>
        <taxon>Sphingomonadales</taxon>
        <taxon>Sphingomonadaceae</taxon>
        <taxon>Candidatus Andeanibacterium</taxon>
    </lineage>
</organism>
<dbReference type="EMBL" id="CP119316">
    <property type="protein sequence ID" value="WEK47503.1"/>
    <property type="molecule type" value="Genomic_DNA"/>
</dbReference>
<dbReference type="CDD" id="cd03024">
    <property type="entry name" value="DsbA_FrnE"/>
    <property type="match status" value="1"/>
</dbReference>
<sequence length="233" mass="26441">MNEDLPPERPRVAVDIWSDVMCPWCAIGYTQFARALKELEGEIDVEIRWMPFELNPDMPLEGRSQAEHLAAVYDRSEEEVAEMRARLLEVAQAAGFPMAYEGEGGGPTPMMWNTFEAHKLLRWALTVEGMEAQTALSLALFRAHFQQRRQIGKRSVLLDVAENLGFDRRELEEALDEEALGIAVRLEEQRAREANITSVPSFIVNGRYLIPGAQEPEVYRETLRKVVELARAG</sequence>
<dbReference type="InterPro" id="IPR001853">
    <property type="entry name" value="DSBA-like_thioredoxin_dom"/>
</dbReference>
<accession>A0AAJ5X6T8</accession>
<evidence type="ECO:0000256" key="1">
    <source>
        <dbReference type="SAM" id="Coils"/>
    </source>
</evidence>
<dbReference type="SUPFAM" id="SSF52833">
    <property type="entry name" value="Thioredoxin-like"/>
    <property type="match status" value="1"/>
</dbReference>
<dbReference type="KEGG" id="acob:P0Y56_04215"/>
<reference evidence="3" key="1">
    <citation type="submission" date="2023-03" db="EMBL/GenBank/DDBJ databases">
        <title>Andean soil-derived lignocellulolytic bacterial consortium as a source of novel taxa and putative plastic-active enzymes.</title>
        <authorList>
            <person name="Diaz-Garcia L."/>
            <person name="Chuvochina M."/>
            <person name="Feuerriegel G."/>
            <person name="Bunk B."/>
            <person name="Sproer C."/>
            <person name="Streit W.R."/>
            <person name="Rodriguez L.M."/>
            <person name="Overmann J."/>
            <person name="Jimenez D.J."/>
        </authorList>
    </citation>
    <scope>NUCLEOTIDE SEQUENCE</scope>
    <source>
        <strain evidence="3">MAG 26</strain>
    </source>
</reference>
<gene>
    <name evidence="3" type="ORF">P0Y56_04215</name>
</gene>
<dbReference type="PANTHER" id="PTHR13887">
    <property type="entry name" value="GLUTATHIONE S-TRANSFERASE KAPPA"/>
    <property type="match status" value="1"/>
</dbReference>
<dbReference type="InterPro" id="IPR036249">
    <property type="entry name" value="Thioredoxin-like_sf"/>
</dbReference>